<gene>
    <name evidence="4" type="ORF">CL176_10775</name>
</gene>
<proteinExistence type="predicted"/>
<dbReference type="InterPro" id="IPR009057">
    <property type="entry name" value="Homeodomain-like_sf"/>
</dbReference>
<dbReference type="PANTHER" id="PTHR43479:SF11">
    <property type="entry name" value="ACREF_ENVCD OPERON REPRESSOR-RELATED"/>
    <property type="match status" value="1"/>
</dbReference>
<keyword evidence="1 2" id="KW-0238">DNA-binding</keyword>
<feature type="DNA-binding region" description="H-T-H motif" evidence="2">
    <location>
        <begin position="32"/>
        <end position="51"/>
    </location>
</feature>
<evidence type="ECO:0000256" key="2">
    <source>
        <dbReference type="PROSITE-ProRule" id="PRU00335"/>
    </source>
</evidence>
<protein>
    <recommendedName>
        <fullName evidence="3">HTH tetR-type domain-containing protein</fullName>
    </recommendedName>
</protein>
<keyword evidence="5" id="KW-1185">Reference proteome</keyword>
<dbReference type="PROSITE" id="PS50977">
    <property type="entry name" value="HTH_TETR_2"/>
    <property type="match status" value="1"/>
</dbReference>
<dbReference type="AlphaFoldDB" id="A0A347WMY0"/>
<dbReference type="Gene3D" id="1.10.357.10">
    <property type="entry name" value="Tetracycline Repressor, domain 2"/>
    <property type="match status" value="1"/>
</dbReference>
<evidence type="ECO:0000313" key="5">
    <source>
        <dbReference type="Proteomes" id="UP000263232"/>
    </source>
</evidence>
<evidence type="ECO:0000259" key="3">
    <source>
        <dbReference type="PROSITE" id="PS50977"/>
    </source>
</evidence>
<evidence type="ECO:0000313" key="4">
    <source>
        <dbReference type="EMBL" id="AXY26437.1"/>
    </source>
</evidence>
<dbReference type="PANTHER" id="PTHR43479">
    <property type="entry name" value="ACREF/ENVCD OPERON REPRESSOR-RELATED"/>
    <property type="match status" value="1"/>
</dbReference>
<name>A0A347WMY0_9LACT</name>
<dbReference type="OrthoDB" id="9810250at2"/>
<dbReference type="SUPFAM" id="SSF46689">
    <property type="entry name" value="Homeodomain-like"/>
    <property type="match status" value="1"/>
</dbReference>
<dbReference type="KEGG" id="abae:CL176_10775"/>
<dbReference type="Proteomes" id="UP000263232">
    <property type="component" value="Chromosome"/>
</dbReference>
<dbReference type="RefSeq" id="WP_118991294.1">
    <property type="nucleotide sequence ID" value="NZ_CP023434.1"/>
</dbReference>
<dbReference type="EMBL" id="CP023434">
    <property type="protein sequence ID" value="AXY26437.1"/>
    <property type="molecule type" value="Genomic_DNA"/>
</dbReference>
<dbReference type="InterPro" id="IPR001647">
    <property type="entry name" value="HTH_TetR"/>
</dbReference>
<dbReference type="Pfam" id="PF00440">
    <property type="entry name" value="TetR_N"/>
    <property type="match status" value="1"/>
</dbReference>
<sequence>MNKGNMKAQQSQEAILNALLYLMEIDEYPFITISQIASHANVSRVTFYRNFESKEAVLKLKIQKIIHDYISIHGRLEHLNFNNISELLFNIIIENIVFFKLLVENKLLYLFTEPFYESILAENQIHRAYLWEQYDQRVFKNVLSLTFGGYEQFIIHHIFDENPSVEQWKADFNEALQIINQINSQTPQ</sequence>
<reference evidence="4 5" key="1">
    <citation type="submission" date="2017-09" db="EMBL/GenBank/DDBJ databases">
        <title>Complete genome sequence of Oxytococcus suis strain ZY16052.</title>
        <authorList>
            <person name="Li F."/>
        </authorList>
    </citation>
    <scope>NUCLEOTIDE SEQUENCE [LARGE SCALE GENOMIC DNA]</scope>
    <source>
        <strain evidence="4 5">ZY16052</strain>
    </source>
</reference>
<feature type="domain" description="HTH tetR-type" evidence="3">
    <location>
        <begin position="9"/>
        <end position="69"/>
    </location>
</feature>
<dbReference type="GO" id="GO:0003677">
    <property type="term" value="F:DNA binding"/>
    <property type="evidence" value="ECO:0007669"/>
    <property type="project" value="UniProtKB-UniRule"/>
</dbReference>
<evidence type="ECO:0000256" key="1">
    <source>
        <dbReference type="ARBA" id="ARBA00023125"/>
    </source>
</evidence>
<accession>A0A347WMY0</accession>
<organism evidence="4 5">
    <name type="scientific">Suicoccus acidiformans</name>
    <dbReference type="NCBI Taxonomy" id="2036206"/>
    <lineage>
        <taxon>Bacteria</taxon>
        <taxon>Bacillati</taxon>
        <taxon>Bacillota</taxon>
        <taxon>Bacilli</taxon>
        <taxon>Lactobacillales</taxon>
        <taxon>Aerococcaceae</taxon>
        <taxon>Suicoccus</taxon>
    </lineage>
</organism>
<dbReference type="InterPro" id="IPR050624">
    <property type="entry name" value="HTH-type_Tx_Regulator"/>
</dbReference>